<sequence>MVGAPGLAFSGYRNLVRQFVSLRASSHYAKFAVQASLRRKLMARRSMRRYMDETILQRDNPVRTFPNWRNGFEASNVS</sequence>
<evidence type="ECO:0000313" key="1">
    <source>
        <dbReference type="EMBL" id="OAJ54498.1"/>
    </source>
</evidence>
<gene>
    <name evidence="1" type="ORF">A6V37_07640</name>
</gene>
<dbReference type="AlphaFoldDB" id="A0A1A9MZR8"/>
<name>A0A1A9MZR8_9BURK</name>
<comment type="caution">
    <text evidence="1">The sequence shown here is derived from an EMBL/GenBank/DDBJ whole genome shotgun (WGS) entry which is preliminary data.</text>
</comment>
<reference evidence="1 2" key="1">
    <citation type="submission" date="2016-04" db="EMBL/GenBank/DDBJ databases">
        <title>Reclassification of Paraburkholderia panaciterrae (Farh et al. 2015) Dobritsa &amp; Samadpour 2016 as a later homotypic synonym of Paraburkholderia ginsengiterrae (Farh et al. 2015) Dobritsa &amp; Samadpour 2016.</title>
        <authorList>
            <person name="Dobritsa A.P."/>
            <person name="Kutumbaka K."/>
            <person name="Samadpour M."/>
        </authorList>
    </citation>
    <scope>NUCLEOTIDE SEQUENCE [LARGE SCALE GENOMIC DNA]</scope>
    <source>
        <strain evidence="1 2">DCY85</strain>
    </source>
</reference>
<accession>A0A1A9MZR8</accession>
<evidence type="ECO:0000313" key="2">
    <source>
        <dbReference type="Proteomes" id="UP000078116"/>
    </source>
</evidence>
<dbReference type="EMBL" id="LXKA01000349">
    <property type="protein sequence ID" value="OAJ54498.1"/>
    <property type="molecule type" value="Genomic_DNA"/>
</dbReference>
<protein>
    <submittedName>
        <fullName evidence="1">Uncharacterized protein</fullName>
    </submittedName>
</protein>
<dbReference type="Proteomes" id="UP000078116">
    <property type="component" value="Unassembled WGS sequence"/>
</dbReference>
<organism evidence="1 2">
    <name type="scientific">Paraburkholderia ginsengiterrae</name>
    <dbReference type="NCBI Taxonomy" id="1462993"/>
    <lineage>
        <taxon>Bacteria</taxon>
        <taxon>Pseudomonadati</taxon>
        <taxon>Pseudomonadota</taxon>
        <taxon>Betaproteobacteria</taxon>
        <taxon>Burkholderiales</taxon>
        <taxon>Burkholderiaceae</taxon>
        <taxon>Paraburkholderia</taxon>
    </lineage>
</organism>
<proteinExistence type="predicted"/>